<evidence type="ECO:0000256" key="1">
    <source>
        <dbReference type="ARBA" id="ARBA00010790"/>
    </source>
</evidence>
<comment type="similarity">
    <text evidence="1 3">Belongs to the GMC oxidoreductase family.</text>
</comment>
<sequence length="622" mass="69178">MVWFKMSSMMAIPASVAGAVSQIAWWTPTILTVLSFLDQLDPDGRPVSIETDDLRPYYDFVIVGGGSAGAVIANRLSEVEDWNVLLLEAGGDETEISDVPLLAAYLQLSKLDWQYKTEPQGTACLGMNNKRCNWPRGKVIGGSSVLNYMLYVRGNKHDYDHWEALGNIGWGSNQALYYFKKSEDNRNPYLARTEYHSTGGYLTIQEAPWQTPLAAAFVKAGVEMGYENRDINGEKQTGFMIAQGTVRRGARCSTSKAFLRPIKLRQNLHIAMYSHVTRVLINPQTKTAYGVEFVKNGQKHIIKASKEVVLSAGTIGSAQLLMLSGIGPAEHLKELKISVMQNLRVGYNLQDHIGLGGLTFLVNQPISLVQKRYENVGSVMNYAVFGNGPLTVLGGVEGLAFVNTKYANASDDYPDIEFHFVSGSTSSDGGSQLWKAHGITSSFYDEIFGPINNKDVWSAIPVLLRPKSKGFIKLKSSNPFDHPLIYPNYFFEPFDMKTLVEGVKIVLAMSQTKAFQKYGSQLYNKPFPACKSIPQFTDYYWECMIRQYSVTIYHPVGTCKMGTSYDKEAVVDPQLRVYGIKGLRVIDASIMPTLVSGNTNAPVIMIAEKGSDMIKQFWNRIH</sequence>
<feature type="binding site" evidence="2">
    <location>
        <position position="139"/>
    </location>
    <ligand>
        <name>FAD</name>
        <dbReference type="ChEBI" id="CHEBI:57692"/>
    </ligand>
</feature>
<protein>
    <recommendedName>
        <fullName evidence="4">Glucose-methanol-choline oxidoreductase N-terminal domain-containing protein</fullName>
    </recommendedName>
</protein>
<keyword evidence="6" id="KW-1185">Reference proteome</keyword>
<dbReference type="SUPFAM" id="SSF51905">
    <property type="entry name" value="FAD/NAD(P)-binding domain"/>
    <property type="match status" value="1"/>
</dbReference>
<feature type="domain" description="Glucose-methanol-choline oxidoreductase N-terminal" evidence="4">
    <location>
        <begin position="137"/>
        <end position="160"/>
    </location>
</feature>
<dbReference type="Gene3D" id="3.30.560.10">
    <property type="entry name" value="Glucose Oxidase, domain 3"/>
    <property type="match status" value="1"/>
</dbReference>
<dbReference type="InterPro" id="IPR000172">
    <property type="entry name" value="GMC_OxRdtase_N"/>
</dbReference>
<evidence type="ECO:0000313" key="5">
    <source>
        <dbReference type="EnsemblMetazoa" id="XP_024086350.1"/>
    </source>
</evidence>
<dbReference type="GeneID" id="112128431"/>
<proteinExistence type="inferred from homology"/>
<dbReference type="OMA" id="TQKHGER"/>
<comment type="cofactor">
    <cofactor evidence="2">
        <name>FAD</name>
        <dbReference type="ChEBI" id="CHEBI:57692"/>
    </cofactor>
</comment>
<reference evidence="5" key="1">
    <citation type="submission" date="2022-01" db="UniProtKB">
        <authorList>
            <consortium name="EnsemblMetazoa"/>
        </authorList>
    </citation>
    <scope>IDENTIFICATION</scope>
</reference>
<evidence type="ECO:0000259" key="4">
    <source>
        <dbReference type="PROSITE" id="PS00623"/>
    </source>
</evidence>
<dbReference type="GO" id="GO:0016614">
    <property type="term" value="F:oxidoreductase activity, acting on CH-OH group of donors"/>
    <property type="evidence" value="ECO:0007669"/>
    <property type="project" value="InterPro"/>
</dbReference>
<dbReference type="SUPFAM" id="SSF54373">
    <property type="entry name" value="FAD-linked reductases, C-terminal domain"/>
    <property type="match status" value="1"/>
</dbReference>
<dbReference type="Proteomes" id="UP000494040">
    <property type="component" value="Unassembled WGS sequence"/>
</dbReference>
<evidence type="ECO:0000256" key="2">
    <source>
        <dbReference type="PIRSR" id="PIRSR000137-2"/>
    </source>
</evidence>
<organism evidence="5 6">
    <name type="scientific">Cimex lectularius</name>
    <name type="common">Bed bug</name>
    <name type="synonym">Acanthia lectularia</name>
    <dbReference type="NCBI Taxonomy" id="79782"/>
    <lineage>
        <taxon>Eukaryota</taxon>
        <taxon>Metazoa</taxon>
        <taxon>Ecdysozoa</taxon>
        <taxon>Arthropoda</taxon>
        <taxon>Hexapoda</taxon>
        <taxon>Insecta</taxon>
        <taxon>Pterygota</taxon>
        <taxon>Neoptera</taxon>
        <taxon>Paraneoptera</taxon>
        <taxon>Hemiptera</taxon>
        <taxon>Heteroptera</taxon>
        <taxon>Panheteroptera</taxon>
        <taxon>Cimicomorpha</taxon>
        <taxon>Cimicidae</taxon>
        <taxon>Cimex</taxon>
    </lineage>
</organism>
<name>A0A8I6SVP7_CIMLE</name>
<dbReference type="InterPro" id="IPR036188">
    <property type="entry name" value="FAD/NAD-bd_sf"/>
</dbReference>
<dbReference type="InterPro" id="IPR012132">
    <property type="entry name" value="GMC_OxRdtase"/>
</dbReference>
<accession>A0A8I6SVP7</accession>
<dbReference type="AlphaFoldDB" id="A0A8I6SVP7"/>
<evidence type="ECO:0000313" key="6">
    <source>
        <dbReference type="Proteomes" id="UP000494040"/>
    </source>
</evidence>
<keyword evidence="3" id="KW-0285">Flavoprotein</keyword>
<dbReference type="PROSITE" id="PS00623">
    <property type="entry name" value="GMC_OXRED_1"/>
    <property type="match status" value="1"/>
</dbReference>
<dbReference type="InterPro" id="IPR007867">
    <property type="entry name" value="GMC_OxRtase_C"/>
</dbReference>
<feature type="binding site" evidence="2">
    <location>
        <position position="276"/>
    </location>
    <ligand>
        <name>FAD</name>
        <dbReference type="ChEBI" id="CHEBI:57692"/>
    </ligand>
</feature>
<dbReference type="Pfam" id="PF05199">
    <property type="entry name" value="GMC_oxred_C"/>
    <property type="match status" value="1"/>
</dbReference>
<dbReference type="RefSeq" id="XP_024086350.1">
    <property type="nucleotide sequence ID" value="XM_024230582.1"/>
</dbReference>
<dbReference type="PANTHER" id="PTHR11552">
    <property type="entry name" value="GLUCOSE-METHANOL-CHOLINE GMC OXIDOREDUCTASE"/>
    <property type="match status" value="1"/>
</dbReference>
<dbReference type="EnsemblMetazoa" id="XM_024230582.1">
    <property type="protein sequence ID" value="XP_024086350.1"/>
    <property type="gene ID" value="LOC112128431"/>
</dbReference>
<evidence type="ECO:0000256" key="3">
    <source>
        <dbReference type="RuleBase" id="RU003968"/>
    </source>
</evidence>
<dbReference type="Pfam" id="PF00732">
    <property type="entry name" value="GMC_oxred_N"/>
    <property type="match status" value="1"/>
</dbReference>
<dbReference type="KEGG" id="clec:112128431"/>
<dbReference type="PANTHER" id="PTHR11552:SF227">
    <property type="entry name" value="GLUCOSE DEHYDROGENASE [FAD, QUINONE]-LIKE PROTEIN"/>
    <property type="match status" value="1"/>
</dbReference>
<dbReference type="Gene3D" id="3.50.50.60">
    <property type="entry name" value="FAD/NAD(P)-binding domain"/>
    <property type="match status" value="1"/>
</dbReference>
<dbReference type="OrthoDB" id="269227at2759"/>
<keyword evidence="2 3" id="KW-0274">FAD</keyword>
<dbReference type="GO" id="GO:0050660">
    <property type="term" value="F:flavin adenine dinucleotide binding"/>
    <property type="evidence" value="ECO:0007669"/>
    <property type="project" value="InterPro"/>
</dbReference>
<dbReference type="PIRSF" id="PIRSF000137">
    <property type="entry name" value="Alcohol_oxidase"/>
    <property type="match status" value="1"/>
</dbReference>